<sequence length="245" mass="26684">MRHPQADRFPELCPFGMDGFLVRFALGFSEQANRAARDFGAEAARLPGVCEVVPALASVQIRLDLAQVDRAQGAAALRGLIRERDWLDRAEVRAQRCWHLPISFDGDDAPGLAQAAAKTGLGEAAAVAQILDARPRILAIGFAPGQPYLGLLPRPWDFPRRDSLADVPAGALTVAIRQLVLFANPSPTGWLQIARTAFRPFQPEADDPMPLRPGDMIRFHRISAAERLTLAESGDMGGARLEYLT</sequence>
<dbReference type="KEGG" id="palw:PSAL_016560"/>
<keyword evidence="2 5" id="KW-0378">Hydrolase</keyword>
<dbReference type="Pfam" id="PF02682">
    <property type="entry name" value="CT_C_D"/>
    <property type="match status" value="1"/>
</dbReference>
<dbReference type="Proteomes" id="UP000283786">
    <property type="component" value="Chromosome"/>
</dbReference>
<dbReference type="AlphaFoldDB" id="A0A418SH96"/>
<dbReference type="SUPFAM" id="SSF50891">
    <property type="entry name" value="Cyclophilin-like"/>
    <property type="match status" value="1"/>
</dbReference>
<dbReference type="SUPFAM" id="SSF160467">
    <property type="entry name" value="PH0987 N-terminal domain-like"/>
    <property type="match status" value="1"/>
</dbReference>
<reference evidence="5 6" key="1">
    <citation type="submission" date="2020-08" db="EMBL/GenBank/DDBJ databases">
        <title>Genome sequence of Rhodobacteraceae bacterium Lw-13e.</title>
        <authorList>
            <person name="Poehlein A."/>
            <person name="Wolter L."/>
            <person name="Daniel R."/>
            <person name="Brinkhoff T."/>
        </authorList>
    </citation>
    <scope>NUCLEOTIDE SEQUENCE [LARGE SCALE GENOMIC DNA]</scope>
    <source>
        <strain evidence="5 6">Lw-13e</strain>
    </source>
</reference>
<dbReference type="InterPro" id="IPR010016">
    <property type="entry name" value="PxpB"/>
</dbReference>
<dbReference type="PANTHER" id="PTHR34698:SF2">
    <property type="entry name" value="5-OXOPROLINASE SUBUNIT B"/>
    <property type="match status" value="1"/>
</dbReference>
<evidence type="ECO:0000313" key="5">
    <source>
        <dbReference type="EMBL" id="QPM90418.1"/>
    </source>
</evidence>
<proteinExistence type="predicted"/>
<keyword evidence="6" id="KW-1185">Reference proteome</keyword>
<dbReference type="GO" id="GO:0017168">
    <property type="term" value="F:5-oxoprolinase (ATP-hydrolyzing) activity"/>
    <property type="evidence" value="ECO:0007669"/>
    <property type="project" value="UniProtKB-EC"/>
</dbReference>
<dbReference type="SMART" id="SM00796">
    <property type="entry name" value="AHS1"/>
    <property type="match status" value="1"/>
</dbReference>
<dbReference type="PANTHER" id="PTHR34698">
    <property type="entry name" value="5-OXOPROLINASE SUBUNIT B"/>
    <property type="match status" value="1"/>
</dbReference>
<gene>
    <name evidence="5" type="primary">pxpB</name>
    <name evidence="5" type="ORF">PSAL_016560</name>
</gene>
<dbReference type="Gene3D" id="3.30.1360.40">
    <property type="match status" value="1"/>
</dbReference>
<dbReference type="EMBL" id="CP060436">
    <property type="protein sequence ID" value="QPM90418.1"/>
    <property type="molecule type" value="Genomic_DNA"/>
</dbReference>
<dbReference type="EC" id="3.5.2.9" evidence="5"/>
<dbReference type="InterPro" id="IPR003833">
    <property type="entry name" value="CT_C_D"/>
</dbReference>
<evidence type="ECO:0000256" key="1">
    <source>
        <dbReference type="ARBA" id="ARBA00022741"/>
    </source>
</evidence>
<dbReference type="OrthoDB" id="9778567at2"/>
<evidence type="ECO:0000259" key="4">
    <source>
        <dbReference type="SMART" id="SM00796"/>
    </source>
</evidence>
<protein>
    <submittedName>
        <fullName evidence="5">5-oxoprolinase subunit B</fullName>
        <ecNumber evidence="5">3.5.2.9</ecNumber>
    </submittedName>
</protein>
<evidence type="ECO:0000256" key="2">
    <source>
        <dbReference type="ARBA" id="ARBA00022801"/>
    </source>
</evidence>
<organism evidence="5 6">
    <name type="scientific">Pseudooceanicola algae</name>
    <dbReference type="NCBI Taxonomy" id="1537215"/>
    <lineage>
        <taxon>Bacteria</taxon>
        <taxon>Pseudomonadati</taxon>
        <taxon>Pseudomonadota</taxon>
        <taxon>Alphaproteobacteria</taxon>
        <taxon>Rhodobacterales</taxon>
        <taxon>Paracoccaceae</taxon>
        <taxon>Pseudooceanicola</taxon>
    </lineage>
</organism>
<keyword evidence="1" id="KW-0547">Nucleotide-binding</keyword>
<evidence type="ECO:0000313" key="6">
    <source>
        <dbReference type="Proteomes" id="UP000283786"/>
    </source>
</evidence>
<accession>A0A418SH96</accession>
<dbReference type="Gene3D" id="2.40.100.10">
    <property type="entry name" value="Cyclophilin-like"/>
    <property type="match status" value="1"/>
</dbReference>
<dbReference type="InterPro" id="IPR029000">
    <property type="entry name" value="Cyclophilin-like_dom_sf"/>
</dbReference>
<keyword evidence="3" id="KW-0067">ATP-binding</keyword>
<name>A0A418SH96_9RHOB</name>
<dbReference type="GO" id="GO:0005524">
    <property type="term" value="F:ATP binding"/>
    <property type="evidence" value="ECO:0007669"/>
    <property type="project" value="UniProtKB-KW"/>
</dbReference>
<evidence type="ECO:0000256" key="3">
    <source>
        <dbReference type="ARBA" id="ARBA00022840"/>
    </source>
</evidence>
<feature type="domain" description="Carboxyltransferase" evidence="4">
    <location>
        <begin position="10"/>
        <end position="211"/>
    </location>
</feature>
<dbReference type="RefSeq" id="WP_119838953.1">
    <property type="nucleotide sequence ID" value="NZ_CP060436.1"/>
</dbReference>